<dbReference type="PANTHER" id="PTHR47966">
    <property type="entry name" value="BETA-SITE APP-CLEAVING ENZYME, ISOFORM A-RELATED"/>
    <property type="match status" value="1"/>
</dbReference>
<reference evidence="4" key="1">
    <citation type="submission" date="2023-10" db="EMBL/GenBank/DDBJ databases">
        <authorList>
            <person name="Chen Y."/>
            <person name="Shah S."/>
            <person name="Dougan E. K."/>
            <person name="Thang M."/>
            <person name="Chan C."/>
        </authorList>
    </citation>
    <scope>NUCLEOTIDE SEQUENCE [LARGE SCALE GENOMIC DNA]</scope>
</reference>
<name>A0ABN9P962_9DINO</name>
<dbReference type="SUPFAM" id="SSF50630">
    <property type="entry name" value="Acid proteases"/>
    <property type="match status" value="1"/>
</dbReference>
<comment type="similarity">
    <text evidence="1">Belongs to the peptidase A1 family.</text>
</comment>
<dbReference type="EMBL" id="CAUYUJ010000182">
    <property type="protein sequence ID" value="CAK0789148.1"/>
    <property type="molecule type" value="Genomic_DNA"/>
</dbReference>
<dbReference type="InterPro" id="IPR033121">
    <property type="entry name" value="PEPTIDASE_A1"/>
</dbReference>
<evidence type="ECO:0000313" key="4">
    <source>
        <dbReference type="EMBL" id="CAK0789148.1"/>
    </source>
</evidence>
<sequence length="1315" mass="144305">MGVHACLLRAPLAANMAGVGRALLAAMLAPAALKGAAGLHLQAAGDSAGCAALTNHGTHFTIDVDVGTPSQRFSVVADTGSNTLIVPSCQCQKAGKCDTTDRCFTGSNKSSSFHLEVGERDEPVSMVLSYGSGDIQGVVVQEKVSVGGVDADLKDGLLLMVDRALKISGSFEGILGLGLPQAPTNWTAVEEQEKQQAAGAGGQSMEDVIKQIMGQAGAGGQSMEDMINQIMGQAGASGPEGGAGAIPDQNMRKALKAAVEQPKRVHRDSPTGFLEQAGIGRFSMCFNDGSDGVLRIGEPPLQQSHGGMGTEHWGVDFRGVSVGSHAAGDVLFCHGENMTEDQRQVNHVMQEFGPFDFDRFESAFLDLPGAVTHDSRSKPVRTILDWLDATRDLKQMRMKDAACEKWNKIISGAREVENAPIEETVGYNVLRYARVRVDCVAMLLWRERFARLDGDGFDIHLHSDGSPQWAGVELFASTFDILTPCAQGPSKYHVDRRLLPLISIGMSMFSALGKCFALLWQVFLIAGPRFEDVRKFLNIVRSLTVDFGTERLLADYEDVLPWFFGVKAINNFARHYRLDLTRLLKDVEAFGAADLVQTASLPYFAEWRWGTLHGVLKSLESCIAAVVASIDLGAFIKWQTATKMVKDVQEAFGSGQFHIELKFVVWFTSWLTELQNAATWCPCHLGACKRKEYPDCNMRGRILPIVPDIRSHFLAESIATIEQWTITQWRDANTLRLLQGSARWAHGLILEVARFADMIPHLFSRLDQPHVKEECVRQYTSESHDQHHRVSQYFMDPAGPMRRLVDEVSEAGEINDEHLKREVESVANISLDDNVNESPHAHVKREMGRCRPALFPWNASSCRLNQNLEDLKYLGSGGDSELQKLLNVCSSTIQVESRKLGRNPRCTKQVFTDKLYMRPKPDVAATGDGGGRRRLRDQVDMAMLVREWLISSIKQFEYLSLWTINADGNMQIRVFQILSCNVNVVSVTTFESTKPNEFGLKVCVQELEVWKVDTIRYDTNLIDVFTGSPPEHVDMLGLVGTDERNRRQMKYWTWAESDLDGCLALASPRPRCPTVELKDAPGFVGCGRIVTRVPGGPAEFDHRRLPSKRFYLLCVLAQPHLFSNGCVQFKSNGPQAYFKALLKDPTAVPGLPAIKYIENDGESHDGPAPAQLLGLPTRSATSEAVARVDADIDGDDGSLHRAPAPLQLADDGGSSAHSHTSSSHASVDEGSVDGDTAVGPDSCPLFIDGMTVTRESHLGRGDFGLRVKCSNPSHVNCSCYRSVKLWTEEFGVDAPALFLKTWMAKSLSDLAGGPC</sequence>
<dbReference type="Pfam" id="PF00026">
    <property type="entry name" value="Asp"/>
    <property type="match status" value="1"/>
</dbReference>
<dbReference type="PROSITE" id="PS51767">
    <property type="entry name" value="PEPTIDASE_A1"/>
    <property type="match status" value="1"/>
</dbReference>
<dbReference type="InterPro" id="IPR001969">
    <property type="entry name" value="Aspartic_peptidase_AS"/>
</dbReference>
<keyword evidence="5" id="KW-1185">Reference proteome</keyword>
<dbReference type="CDD" id="cd05471">
    <property type="entry name" value="pepsin_like"/>
    <property type="match status" value="1"/>
</dbReference>
<dbReference type="Gene3D" id="2.40.70.10">
    <property type="entry name" value="Acid Proteases"/>
    <property type="match status" value="1"/>
</dbReference>
<dbReference type="InterPro" id="IPR034164">
    <property type="entry name" value="Pepsin-like_dom"/>
</dbReference>
<organism evidence="4 5">
    <name type="scientific">Prorocentrum cordatum</name>
    <dbReference type="NCBI Taxonomy" id="2364126"/>
    <lineage>
        <taxon>Eukaryota</taxon>
        <taxon>Sar</taxon>
        <taxon>Alveolata</taxon>
        <taxon>Dinophyceae</taxon>
        <taxon>Prorocentrales</taxon>
        <taxon>Prorocentraceae</taxon>
        <taxon>Prorocentrum</taxon>
    </lineage>
</organism>
<evidence type="ECO:0000259" key="3">
    <source>
        <dbReference type="PROSITE" id="PS51767"/>
    </source>
</evidence>
<dbReference type="InterPro" id="IPR021109">
    <property type="entry name" value="Peptidase_aspartic_dom_sf"/>
</dbReference>
<evidence type="ECO:0000256" key="1">
    <source>
        <dbReference type="ARBA" id="ARBA00007447"/>
    </source>
</evidence>
<proteinExistence type="inferred from homology"/>
<dbReference type="Proteomes" id="UP001189429">
    <property type="component" value="Unassembled WGS sequence"/>
</dbReference>
<accession>A0ABN9P962</accession>
<dbReference type="PROSITE" id="PS00141">
    <property type="entry name" value="ASP_PROTEASE"/>
    <property type="match status" value="1"/>
</dbReference>
<comment type="caution">
    <text evidence="4">The sequence shown here is derived from an EMBL/GenBank/DDBJ whole genome shotgun (WGS) entry which is preliminary data.</text>
</comment>
<feature type="region of interest" description="Disordered" evidence="2">
    <location>
        <begin position="1192"/>
        <end position="1234"/>
    </location>
</feature>
<gene>
    <name evidence="4" type="ORF">PCOR1329_LOCUS811</name>
</gene>
<evidence type="ECO:0000313" key="5">
    <source>
        <dbReference type="Proteomes" id="UP001189429"/>
    </source>
</evidence>
<dbReference type="InterPro" id="IPR001461">
    <property type="entry name" value="Aspartic_peptidase_A1"/>
</dbReference>
<feature type="compositionally biased region" description="Low complexity" evidence="2">
    <location>
        <begin position="1214"/>
        <end position="1225"/>
    </location>
</feature>
<evidence type="ECO:0000256" key="2">
    <source>
        <dbReference type="SAM" id="MobiDB-lite"/>
    </source>
</evidence>
<feature type="domain" description="Peptidase A1" evidence="3">
    <location>
        <begin position="60"/>
        <end position="180"/>
    </location>
</feature>
<protein>
    <recommendedName>
        <fullName evidence="3">Peptidase A1 domain-containing protein</fullName>
    </recommendedName>
</protein>